<keyword evidence="3 6" id="KW-0067">ATP-binding</keyword>
<feature type="domain" description="ABC transporter" evidence="5">
    <location>
        <begin position="277"/>
        <end position="486"/>
    </location>
</feature>
<dbReference type="SMART" id="SM00382">
    <property type="entry name" value="AAA"/>
    <property type="match status" value="2"/>
</dbReference>
<feature type="region of interest" description="Disordered" evidence="4">
    <location>
        <begin position="199"/>
        <end position="219"/>
    </location>
</feature>
<evidence type="ECO:0000259" key="5">
    <source>
        <dbReference type="PROSITE" id="PS50893"/>
    </source>
</evidence>
<dbReference type="EMBL" id="FOMN01000002">
    <property type="protein sequence ID" value="SFD38619.1"/>
    <property type="molecule type" value="Genomic_DNA"/>
</dbReference>
<dbReference type="PANTHER" id="PTHR19211">
    <property type="entry name" value="ATP-BINDING TRANSPORT PROTEIN-RELATED"/>
    <property type="match status" value="1"/>
</dbReference>
<dbReference type="Pfam" id="PF00005">
    <property type="entry name" value="ABC_tran"/>
    <property type="match status" value="2"/>
</dbReference>
<dbReference type="InterPro" id="IPR050611">
    <property type="entry name" value="ABCF"/>
</dbReference>
<dbReference type="STRING" id="1505723.SAMN04487792_0632"/>
<sequence length="517" mass="59679">MEYLKINQLQLEYQGEKLLYVDKLNVQDGQRIGLIGKNGTGKTTLFNVISQKPVVFSVTGQIQRNCQLAMVAQIISYSKQSGGERERQEIMTAMAQMRHSKNTLLLLDEPTSNLDIGQQQWLIEILNHLKNPYIVISHDRHFLTQTVNTIWYLNDKKVIAYKESFLNFEQDLKKRRENEAIQYHNQIKQIQKLKKAQQRKQQQVNRANRKKKPLSWSEWKNRDYGGKEKHLAHTQKIIKQRIKEETTNIARPYIHKPMTLNNLKWQSSAISIKDNLLRIEPQKITIAQRELFTIATQLKLKTGQKVALTGPNGCGKSVFLSQIVAKTLVEWLNPQAKIGFFRQDFRQETKNKKTVLSEIMQLSLFDKTATLQFLGDLRLQPFLKTTICSLSGGQLVCYKLARVLLGQHDLLILDEPNNFLDLAAIKAVENFLNNYPFAVILVSHDQQFLTNLNFPTWKIKKQQLLLPESDSNQKSIQNNSELELLKFKLAKAISDPNVAIAEVKQLKQKITDLTLPK</sequence>
<accession>A0A1I1RW96</accession>
<dbReference type="InterPro" id="IPR003439">
    <property type="entry name" value="ABC_transporter-like_ATP-bd"/>
</dbReference>
<evidence type="ECO:0000256" key="1">
    <source>
        <dbReference type="ARBA" id="ARBA00022737"/>
    </source>
</evidence>
<dbReference type="Gene3D" id="3.40.50.300">
    <property type="entry name" value="P-loop containing nucleotide triphosphate hydrolases"/>
    <property type="match status" value="3"/>
</dbReference>
<dbReference type="PROSITE" id="PS00211">
    <property type="entry name" value="ABC_TRANSPORTER_1"/>
    <property type="match status" value="1"/>
</dbReference>
<organism evidence="6 7">
    <name type="scientific">Lactobacillus bombicola</name>
    <dbReference type="NCBI Taxonomy" id="1505723"/>
    <lineage>
        <taxon>Bacteria</taxon>
        <taxon>Bacillati</taxon>
        <taxon>Bacillota</taxon>
        <taxon>Bacilli</taxon>
        <taxon>Lactobacillales</taxon>
        <taxon>Lactobacillaceae</taxon>
        <taxon>Lactobacillus</taxon>
    </lineage>
</organism>
<evidence type="ECO:0000256" key="4">
    <source>
        <dbReference type="SAM" id="MobiDB-lite"/>
    </source>
</evidence>
<reference evidence="7" key="1">
    <citation type="submission" date="2016-10" db="EMBL/GenBank/DDBJ databases">
        <authorList>
            <person name="Varghese N."/>
            <person name="Submissions S."/>
        </authorList>
    </citation>
    <scope>NUCLEOTIDE SEQUENCE [LARGE SCALE GENOMIC DNA]</scope>
    <source>
        <strain evidence="7">R-53102</strain>
    </source>
</reference>
<name>A0A1I1RW96_9LACO</name>
<dbReference type="RefSeq" id="WP_090092648.1">
    <property type="nucleotide sequence ID" value="NZ_CBCRVU010000002.1"/>
</dbReference>
<dbReference type="PANTHER" id="PTHR19211:SF100">
    <property type="entry name" value="RIBOSOME PROTECTION PROTEIN VMLR"/>
    <property type="match status" value="1"/>
</dbReference>
<evidence type="ECO:0000313" key="6">
    <source>
        <dbReference type="EMBL" id="SFD38619.1"/>
    </source>
</evidence>
<dbReference type="GO" id="GO:0005524">
    <property type="term" value="F:ATP binding"/>
    <property type="evidence" value="ECO:0007669"/>
    <property type="project" value="UniProtKB-KW"/>
</dbReference>
<keyword evidence="1" id="KW-0677">Repeat</keyword>
<dbReference type="InterPro" id="IPR017871">
    <property type="entry name" value="ABC_transporter-like_CS"/>
</dbReference>
<dbReference type="AlphaFoldDB" id="A0A1I1RW96"/>
<dbReference type="CDD" id="cd03221">
    <property type="entry name" value="ABCF_EF-3"/>
    <property type="match status" value="1"/>
</dbReference>
<protein>
    <submittedName>
        <fullName evidence="6">Macrolide transport system ATP-binding/permease protein</fullName>
    </submittedName>
</protein>
<keyword evidence="2" id="KW-0547">Nucleotide-binding</keyword>
<evidence type="ECO:0000313" key="7">
    <source>
        <dbReference type="Proteomes" id="UP000199599"/>
    </source>
</evidence>
<evidence type="ECO:0000256" key="3">
    <source>
        <dbReference type="ARBA" id="ARBA00022840"/>
    </source>
</evidence>
<gene>
    <name evidence="6" type="ORF">SAMN04487792_0632</name>
</gene>
<dbReference type="PROSITE" id="PS50893">
    <property type="entry name" value="ABC_TRANSPORTER_2"/>
    <property type="match status" value="1"/>
</dbReference>
<evidence type="ECO:0000256" key="2">
    <source>
        <dbReference type="ARBA" id="ARBA00022741"/>
    </source>
</evidence>
<dbReference type="Proteomes" id="UP000199599">
    <property type="component" value="Unassembled WGS sequence"/>
</dbReference>
<dbReference type="GO" id="GO:0016887">
    <property type="term" value="F:ATP hydrolysis activity"/>
    <property type="evidence" value="ECO:0007669"/>
    <property type="project" value="InterPro"/>
</dbReference>
<dbReference type="InterPro" id="IPR003593">
    <property type="entry name" value="AAA+_ATPase"/>
</dbReference>
<dbReference type="InterPro" id="IPR027417">
    <property type="entry name" value="P-loop_NTPase"/>
</dbReference>
<dbReference type="SUPFAM" id="SSF52540">
    <property type="entry name" value="P-loop containing nucleoside triphosphate hydrolases"/>
    <property type="match status" value="2"/>
</dbReference>
<proteinExistence type="predicted"/>